<keyword evidence="6 7" id="KW-0862">Zinc</keyword>
<evidence type="ECO:0000256" key="6">
    <source>
        <dbReference type="ARBA" id="ARBA00022833"/>
    </source>
</evidence>
<feature type="binding site" evidence="7">
    <location>
        <position position="59"/>
    </location>
    <ligand>
        <name>Zn(2+)</name>
        <dbReference type="ChEBI" id="CHEBI:29105"/>
        <label>1</label>
    </ligand>
</feature>
<feature type="binding site" evidence="7">
    <location>
        <position position="62"/>
    </location>
    <ligand>
        <name>Zn(2+)</name>
        <dbReference type="ChEBI" id="CHEBI:29105"/>
        <label>2</label>
    </ligand>
</feature>
<dbReference type="InterPro" id="IPR017782">
    <property type="entry name" value="Hydroxyacylglutathione_Hdrlase"/>
</dbReference>
<comment type="subunit">
    <text evidence="7">Monomer.</text>
</comment>
<evidence type="ECO:0000256" key="1">
    <source>
        <dbReference type="ARBA" id="ARBA00001623"/>
    </source>
</evidence>
<dbReference type="Gene3D" id="3.60.15.10">
    <property type="entry name" value="Ribonuclease Z/Hydroxyacylglutathione hydrolase-like"/>
    <property type="match status" value="1"/>
</dbReference>
<feature type="binding site" evidence="7">
    <location>
        <position position="132"/>
    </location>
    <ligand>
        <name>Zn(2+)</name>
        <dbReference type="ChEBI" id="CHEBI:29105"/>
        <label>1</label>
    </ligand>
</feature>
<dbReference type="InterPro" id="IPR035680">
    <property type="entry name" value="Clx_II_MBL"/>
</dbReference>
<dbReference type="InterPro" id="IPR032282">
    <property type="entry name" value="HAGH_C"/>
</dbReference>
<organism evidence="9 10">
    <name type="scientific">Tahibacter amnicola</name>
    <dbReference type="NCBI Taxonomy" id="2976241"/>
    <lineage>
        <taxon>Bacteria</taxon>
        <taxon>Pseudomonadati</taxon>
        <taxon>Pseudomonadota</taxon>
        <taxon>Gammaproteobacteria</taxon>
        <taxon>Lysobacterales</taxon>
        <taxon>Rhodanobacteraceae</taxon>
        <taxon>Tahibacter</taxon>
    </lineage>
</organism>
<proteinExistence type="inferred from homology"/>
<dbReference type="EMBL" id="CP104694">
    <property type="protein sequence ID" value="UXI69620.1"/>
    <property type="molecule type" value="Genomic_DNA"/>
</dbReference>
<dbReference type="InterPro" id="IPR036866">
    <property type="entry name" value="RibonucZ/Hydroxyglut_hydro"/>
</dbReference>
<feature type="binding site" evidence="7">
    <location>
        <position position="115"/>
    </location>
    <ligand>
        <name>Zn(2+)</name>
        <dbReference type="ChEBI" id="CHEBI:29105"/>
        <label>1</label>
    </ligand>
</feature>
<dbReference type="PANTHER" id="PTHR43705">
    <property type="entry name" value="HYDROXYACYLGLUTATHIONE HYDROLASE"/>
    <property type="match status" value="1"/>
</dbReference>
<dbReference type="CDD" id="cd07723">
    <property type="entry name" value="hydroxyacylglutathione_hydrolase_MBL-fold"/>
    <property type="match status" value="1"/>
</dbReference>
<reference evidence="9" key="1">
    <citation type="submission" date="2022-09" db="EMBL/GenBank/DDBJ databases">
        <title>Tahibacter sp. nov., isolated from a fresh water.</title>
        <authorList>
            <person name="Baek J.H."/>
            <person name="Lee J.K."/>
            <person name="Kim J.M."/>
            <person name="Jeon C.O."/>
        </authorList>
    </citation>
    <scope>NUCLEOTIDE SEQUENCE</scope>
    <source>
        <strain evidence="9">W38</strain>
    </source>
</reference>
<dbReference type="Proteomes" id="UP001064632">
    <property type="component" value="Chromosome"/>
</dbReference>
<dbReference type="SMART" id="SM00849">
    <property type="entry name" value="Lactamase_B"/>
    <property type="match status" value="1"/>
</dbReference>
<dbReference type="EC" id="3.1.2.6" evidence="7"/>
<evidence type="ECO:0000256" key="4">
    <source>
        <dbReference type="ARBA" id="ARBA00022723"/>
    </source>
</evidence>
<sequence>MRAVLRLISIPAFDDNYFWLATDAAGNALAIDPGADEPVTAALAQHGLTLRAILVTHHHHDHIGGVASLRLRFQVPVFAPPDSRIPDATHPVADGDLLEFIEPGCAIRVIGTPGHTSSHVSYHTTGAVFCGDTLFSVGCGRLFEGTPEQMLASLDTLAALPDDTQVYCAHEYTLANCAFAASVDPDNPALAQRIAEVRARRARLESTVPSSIGLERATNPFLRVDAPGIVAWGLREHGIAPHARVDRFAALRRGKDVFRIPVSW</sequence>
<dbReference type="RefSeq" id="WP_261696573.1">
    <property type="nucleotide sequence ID" value="NZ_CP104694.1"/>
</dbReference>
<comment type="function">
    <text evidence="7">Thiolesterase that catalyzes the hydrolysis of S-D-lactoyl-glutathione to form glutathione and D-lactic acid.</text>
</comment>
<evidence type="ECO:0000256" key="5">
    <source>
        <dbReference type="ARBA" id="ARBA00022801"/>
    </source>
</evidence>
<dbReference type="PIRSF" id="PIRSF005457">
    <property type="entry name" value="Glx"/>
    <property type="match status" value="1"/>
</dbReference>
<dbReference type="InterPro" id="IPR001279">
    <property type="entry name" value="Metallo-B-lactamas"/>
</dbReference>
<feature type="binding site" evidence="7">
    <location>
        <position position="61"/>
    </location>
    <ligand>
        <name>Zn(2+)</name>
        <dbReference type="ChEBI" id="CHEBI:29105"/>
        <label>2</label>
    </ligand>
</feature>
<protein>
    <recommendedName>
        <fullName evidence="7">Hydroxyacylglutathione hydrolase</fullName>
        <ecNumber evidence="7">3.1.2.6</ecNumber>
    </recommendedName>
    <alternativeName>
        <fullName evidence="7">Glyoxalase II</fullName>
        <shortName evidence="7">Glx II</shortName>
    </alternativeName>
</protein>
<dbReference type="Pfam" id="PF00753">
    <property type="entry name" value="Lactamase_B"/>
    <property type="match status" value="1"/>
</dbReference>
<name>A0ABY6BKQ3_9GAMM</name>
<evidence type="ECO:0000313" key="9">
    <source>
        <dbReference type="EMBL" id="UXI69620.1"/>
    </source>
</evidence>
<feature type="binding site" evidence="7">
    <location>
        <position position="170"/>
    </location>
    <ligand>
        <name>Zn(2+)</name>
        <dbReference type="ChEBI" id="CHEBI:29105"/>
        <label>2</label>
    </ligand>
</feature>
<keyword evidence="5 7" id="KW-0378">Hydrolase</keyword>
<accession>A0ABY6BKQ3</accession>
<evidence type="ECO:0000256" key="7">
    <source>
        <dbReference type="HAMAP-Rule" id="MF_01374"/>
    </source>
</evidence>
<gene>
    <name evidence="7 9" type="primary">gloB</name>
    <name evidence="9" type="ORF">N4264_08290</name>
</gene>
<evidence type="ECO:0000256" key="2">
    <source>
        <dbReference type="ARBA" id="ARBA00004963"/>
    </source>
</evidence>
<comment type="catalytic activity">
    <reaction evidence="1 7">
        <text>an S-(2-hydroxyacyl)glutathione + H2O = a 2-hydroxy carboxylate + glutathione + H(+)</text>
        <dbReference type="Rhea" id="RHEA:21864"/>
        <dbReference type="ChEBI" id="CHEBI:15377"/>
        <dbReference type="ChEBI" id="CHEBI:15378"/>
        <dbReference type="ChEBI" id="CHEBI:57925"/>
        <dbReference type="ChEBI" id="CHEBI:58896"/>
        <dbReference type="ChEBI" id="CHEBI:71261"/>
        <dbReference type="EC" id="3.1.2.6"/>
    </reaction>
</comment>
<evidence type="ECO:0000256" key="3">
    <source>
        <dbReference type="ARBA" id="ARBA00006759"/>
    </source>
</evidence>
<keyword evidence="4 7" id="KW-0479">Metal-binding</keyword>
<dbReference type="SUPFAM" id="SSF56281">
    <property type="entry name" value="Metallo-hydrolase/oxidoreductase"/>
    <property type="match status" value="1"/>
</dbReference>
<dbReference type="NCBIfam" id="TIGR03413">
    <property type="entry name" value="GSH_gloB"/>
    <property type="match status" value="1"/>
</dbReference>
<comment type="pathway">
    <text evidence="2 7">Secondary metabolite metabolism; methylglyoxal degradation; (R)-lactate from methylglyoxal: step 2/2.</text>
</comment>
<dbReference type="PANTHER" id="PTHR43705:SF1">
    <property type="entry name" value="HYDROXYACYLGLUTATHIONE HYDROLASE GLOB"/>
    <property type="match status" value="1"/>
</dbReference>
<dbReference type="Pfam" id="PF16123">
    <property type="entry name" value="HAGH_C"/>
    <property type="match status" value="1"/>
</dbReference>
<feature type="binding site" evidence="7">
    <location>
        <position position="132"/>
    </location>
    <ligand>
        <name>Zn(2+)</name>
        <dbReference type="ChEBI" id="CHEBI:29105"/>
        <label>2</label>
    </ligand>
</feature>
<feature type="binding site" evidence="7">
    <location>
        <position position="57"/>
    </location>
    <ligand>
        <name>Zn(2+)</name>
        <dbReference type="ChEBI" id="CHEBI:29105"/>
        <label>1</label>
    </ligand>
</feature>
<dbReference type="GO" id="GO:0004416">
    <property type="term" value="F:hydroxyacylglutathione hydrolase activity"/>
    <property type="evidence" value="ECO:0007669"/>
    <property type="project" value="UniProtKB-EC"/>
</dbReference>
<dbReference type="InterPro" id="IPR050110">
    <property type="entry name" value="Glyoxalase_II_hydrolase"/>
</dbReference>
<feature type="domain" description="Metallo-beta-lactamase" evidence="8">
    <location>
        <begin position="15"/>
        <end position="170"/>
    </location>
</feature>
<keyword evidence="10" id="KW-1185">Reference proteome</keyword>
<evidence type="ECO:0000313" key="10">
    <source>
        <dbReference type="Proteomes" id="UP001064632"/>
    </source>
</evidence>
<comment type="similarity">
    <text evidence="3 7">Belongs to the metallo-beta-lactamase superfamily. Glyoxalase II family.</text>
</comment>
<comment type="cofactor">
    <cofactor evidence="7">
        <name>Zn(2+)</name>
        <dbReference type="ChEBI" id="CHEBI:29105"/>
    </cofactor>
    <text evidence="7">Binds 2 Zn(2+) ions per subunit.</text>
</comment>
<evidence type="ECO:0000259" key="8">
    <source>
        <dbReference type="SMART" id="SM00849"/>
    </source>
</evidence>
<dbReference type="HAMAP" id="MF_01374">
    <property type="entry name" value="Glyoxalase_2"/>
    <property type="match status" value="1"/>
</dbReference>